<keyword evidence="1" id="KW-1133">Transmembrane helix</keyword>
<organism evidence="2 3">
    <name type="scientific">Blattamonas nauphoetae</name>
    <dbReference type="NCBI Taxonomy" id="2049346"/>
    <lineage>
        <taxon>Eukaryota</taxon>
        <taxon>Metamonada</taxon>
        <taxon>Preaxostyla</taxon>
        <taxon>Oxymonadida</taxon>
        <taxon>Blattamonas</taxon>
    </lineage>
</organism>
<evidence type="ECO:0000256" key="1">
    <source>
        <dbReference type="SAM" id="Phobius"/>
    </source>
</evidence>
<keyword evidence="1" id="KW-0472">Membrane</keyword>
<evidence type="ECO:0000313" key="2">
    <source>
        <dbReference type="EMBL" id="KAK2948132.1"/>
    </source>
</evidence>
<reference evidence="2 3" key="1">
    <citation type="journal article" date="2022" name="bioRxiv">
        <title>Genomics of Preaxostyla Flagellates Illuminates Evolutionary Transitions and the Path Towards Mitochondrial Loss.</title>
        <authorList>
            <person name="Novak L.V.F."/>
            <person name="Treitli S.C."/>
            <person name="Pyrih J."/>
            <person name="Halakuc P."/>
            <person name="Pipaliya S.V."/>
            <person name="Vacek V."/>
            <person name="Brzon O."/>
            <person name="Soukal P."/>
            <person name="Eme L."/>
            <person name="Dacks J.B."/>
            <person name="Karnkowska A."/>
            <person name="Elias M."/>
            <person name="Hampl V."/>
        </authorList>
    </citation>
    <scope>NUCLEOTIDE SEQUENCE [LARGE SCALE GENOMIC DNA]</scope>
    <source>
        <strain evidence="2">NAU3</strain>
        <tissue evidence="2">Gut</tissue>
    </source>
</reference>
<proteinExistence type="predicted"/>
<keyword evidence="1" id="KW-0812">Transmembrane</keyword>
<dbReference type="EMBL" id="JARBJD010000183">
    <property type="protein sequence ID" value="KAK2948132.1"/>
    <property type="molecule type" value="Genomic_DNA"/>
</dbReference>
<name>A0ABQ9XBU5_9EUKA</name>
<evidence type="ECO:0000313" key="3">
    <source>
        <dbReference type="Proteomes" id="UP001281761"/>
    </source>
</evidence>
<protein>
    <submittedName>
        <fullName evidence="2">Uncharacterized protein</fullName>
    </submittedName>
</protein>
<accession>A0ABQ9XBU5</accession>
<sequence length="90" mass="9795">MAVPPASSEPWMNLVIQAASFSSISLCKDVSRMALSPLHCCCLVGCLAVRSNTKKGASGSTMKLFLFYYSILFIPMMMALSARILRSDKV</sequence>
<comment type="caution">
    <text evidence="2">The sequence shown here is derived from an EMBL/GenBank/DDBJ whole genome shotgun (WGS) entry which is preliminary data.</text>
</comment>
<gene>
    <name evidence="2" type="ORF">BLNAU_16932</name>
</gene>
<keyword evidence="3" id="KW-1185">Reference proteome</keyword>
<dbReference type="Proteomes" id="UP001281761">
    <property type="component" value="Unassembled WGS sequence"/>
</dbReference>
<feature type="transmembrane region" description="Helical" evidence="1">
    <location>
        <begin position="66"/>
        <end position="85"/>
    </location>
</feature>